<dbReference type="EMBL" id="FOUZ01000006">
    <property type="protein sequence ID" value="SFN05353.1"/>
    <property type="molecule type" value="Genomic_DNA"/>
</dbReference>
<dbReference type="InterPro" id="IPR019617">
    <property type="entry name" value="DUF2489"/>
</dbReference>
<dbReference type="Proteomes" id="UP000199149">
    <property type="component" value="Unassembled WGS sequence"/>
</dbReference>
<feature type="domain" description="DUF2489" evidence="1">
    <location>
        <begin position="8"/>
        <end position="106"/>
    </location>
</feature>
<accession>A0A1I4VVX1</accession>
<gene>
    <name evidence="2" type="ORF">SAMN05421738_10612</name>
</gene>
<organism evidence="2 3">
    <name type="scientific">Algoriella xinjiangensis</name>
    <dbReference type="NCBI Taxonomy" id="684065"/>
    <lineage>
        <taxon>Bacteria</taxon>
        <taxon>Pseudomonadati</taxon>
        <taxon>Bacteroidota</taxon>
        <taxon>Flavobacteriia</taxon>
        <taxon>Flavobacteriales</taxon>
        <taxon>Weeksellaceae</taxon>
        <taxon>Algoriella</taxon>
    </lineage>
</organism>
<protein>
    <recommendedName>
        <fullName evidence="1">DUF2489 domain-containing protein</fullName>
    </recommendedName>
</protein>
<evidence type="ECO:0000313" key="3">
    <source>
        <dbReference type="Proteomes" id="UP000199149"/>
    </source>
</evidence>
<reference evidence="3" key="1">
    <citation type="submission" date="2016-10" db="EMBL/GenBank/DDBJ databases">
        <authorList>
            <person name="Varghese N."/>
            <person name="Submissions S."/>
        </authorList>
    </citation>
    <scope>NUCLEOTIDE SEQUENCE [LARGE SCALE GENOMIC DNA]</scope>
    <source>
        <strain evidence="3">XJ109</strain>
    </source>
</reference>
<dbReference type="AlphaFoldDB" id="A0A1I4VVX1"/>
<dbReference type="Pfam" id="PF10675">
    <property type="entry name" value="DUF2489"/>
    <property type="match status" value="1"/>
</dbReference>
<sequence length="113" mass="13443">MNKFELIKRDNIIKKMVSNSRAILTKQIDFVEGCFKMKVLIGNVTYIKPIDNIDLEIFSVFYHKMAFYPVGDEKEEYNKEFLEKLNLKIQLILDEFEKPILDKCEEIIKNSIF</sequence>
<evidence type="ECO:0000313" key="2">
    <source>
        <dbReference type="EMBL" id="SFN05353.1"/>
    </source>
</evidence>
<proteinExistence type="predicted"/>
<evidence type="ECO:0000259" key="1">
    <source>
        <dbReference type="Pfam" id="PF10675"/>
    </source>
</evidence>
<keyword evidence="3" id="KW-1185">Reference proteome</keyword>
<name>A0A1I4VVX1_9FLAO</name>
<dbReference type="RefSeq" id="WP_177190271.1">
    <property type="nucleotide sequence ID" value="NZ_FOUZ01000006.1"/>
</dbReference>